<evidence type="ECO:0000313" key="2">
    <source>
        <dbReference type="Proteomes" id="UP000789920"/>
    </source>
</evidence>
<feature type="non-terminal residue" evidence="1">
    <location>
        <position position="107"/>
    </location>
</feature>
<keyword evidence="2" id="KW-1185">Reference proteome</keyword>
<organism evidence="1 2">
    <name type="scientific">Racocetra persica</name>
    <dbReference type="NCBI Taxonomy" id="160502"/>
    <lineage>
        <taxon>Eukaryota</taxon>
        <taxon>Fungi</taxon>
        <taxon>Fungi incertae sedis</taxon>
        <taxon>Mucoromycota</taxon>
        <taxon>Glomeromycotina</taxon>
        <taxon>Glomeromycetes</taxon>
        <taxon>Diversisporales</taxon>
        <taxon>Gigasporaceae</taxon>
        <taxon>Racocetra</taxon>
    </lineage>
</organism>
<protein>
    <submittedName>
        <fullName evidence="1">9545_t:CDS:1</fullName>
    </submittedName>
</protein>
<dbReference type="Proteomes" id="UP000789920">
    <property type="component" value="Unassembled WGS sequence"/>
</dbReference>
<reference evidence="1" key="1">
    <citation type="submission" date="2021-06" db="EMBL/GenBank/DDBJ databases">
        <authorList>
            <person name="Kallberg Y."/>
            <person name="Tangrot J."/>
            <person name="Rosling A."/>
        </authorList>
    </citation>
    <scope>NUCLEOTIDE SEQUENCE</scope>
    <source>
        <strain evidence="1">MA461A</strain>
    </source>
</reference>
<proteinExistence type="predicted"/>
<comment type="caution">
    <text evidence="1">The sequence shown here is derived from an EMBL/GenBank/DDBJ whole genome shotgun (WGS) entry which is preliminary data.</text>
</comment>
<accession>A0ACA9RUM8</accession>
<evidence type="ECO:0000313" key="1">
    <source>
        <dbReference type="EMBL" id="CAG8812025.1"/>
    </source>
</evidence>
<name>A0ACA9RUM8_9GLOM</name>
<gene>
    <name evidence="1" type="ORF">RPERSI_LOCUS23442</name>
</gene>
<sequence length="107" mass="12502">MGRSKHVTPHSRSQEFSEDLFVDDNKLFCRFCNISIGWKNKTTVITHINSKAYKDARRSYIIANRNDRQQSLPTTLEVANEKKIIINDLVKAWVEADIPIEKINKLW</sequence>
<dbReference type="EMBL" id="CAJVQC010073121">
    <property type="protein sequence ID" value="CAG8812025.1"/>
    <property type="molecule type" value="Genomic_DNA"/>
</dbReference>